<dbReference type="GO" id="GO:0005524">
    <property type="term" value="F:ATP binding"/>
    <property type="evidence" value="ECO:0007669"/>
    <property type="project" value="UniProtKB-KW"/>
</dbReference>
<evidence type="ECO:0000259" key="6">
    <source>
        <dbReference type="PROSITE" id="PS50011"/>
    </source>
</evidence>
<keyword evidence="3" id="KW-0547">Nucleotide-binding</keyword>
<keyword evidence="5" id="KW-0067">ATP-binding</keyword>
<dbReference type="Gene3D" id="1.10.510.10">
    <property type="entry name" value="Transferase(Phosphotransferase) domain 1"/>
    <property type="match status" value="2"/>
</dbReference>
<dbReference type="InterPro" id="IPR011009">
    <property type="entry name" value="Kinase-like_dom_sf"/>
</dbReference>
<dbReference type="FunFam" id="1.10.510.10:FF:000571">
    <property type="entry name" value="Maternal embryonic leucine zipper kinase"/>
    <property type="match status" value="1"/>
</dbReference>
<dbReference type="PANTHER" id="PTHR24345">
    <property type="entry name" value="SERINE/THREONINE-PROTEIN KINASE PLK"/>
    <property type="match status" value="1"/>
</dbReference>
<accession>A0A1W0A2V3</accession>
<sequence>MERYAIERVLAPALYGDVVLAKDIRNNEYVAIKRMKLEAARRQKMLVGNKAISEDIMFEKHVNQILSADGGNDYVLKMRQDFVQDGYEHFVFDYCPGGELYDVVSNSPDQRLSLEKAKRYFRQIVKGTQFIHSRGFGHRDLSLENVLIDANDNCHICDFGLAASIPSLKKDPVGKAFYMAPEVLSGISYNPAKADTWSLGVMLFIMIAGIPPVEIASVSDSRYRVIRTKGVGKLLSLWKLSHLFDAEALDLLELTFKTEGRISVDDIANHPFVYDPVDDVQLQINDMKLSHDNEMKSNNNNNGSHCRLEKCHFCFDMDKYTIVKKLANAIYGQVLLCKDNNTGNYVAIKQNRLDAMAIHRSIGKNRKVQEDGAMEKAVYDAIAQHGKHSNILHLIETFTDEVHDCMVFEWCNHGELYHTLVQSKRFSCQEAKVYFRQIVLAVHFLHECGYAHRDISLENILLDGNHECRLMDFGLAVPLGILRSERVGKAFYMAPEVLDGTPYNPLQADLWSLGILLFIMITGAPPFERACKDDERYCALYTKGIQSLLNLWHLTPLFSSDAFDVVNGLLQVSPTERMTTTSLLLHPFLDKDVDQHHDKVKSNFGFATLISLVNKGHPALYHMK</sequence>
<keyword evidence="4 7" id="KW-0418">Kinase</keyword>
<evidence type="ECO:0000256" key="5">
    <source>
        <dbReference type="ARBA" id="ARBA00022840"/>
    </source>
</evidence>
<protein>
    <submittedName>
        <fullName evidence="7">Kinase</fullName>
    </submittedName>
</protein>
<organism evidence="7 8">
    <name type="scientific">Thraustotheca clavata</name>
    <dbReference type="NCBI Taxonomy" id="74557"/>
    <lineage>
        <taxon>Eukaryota</taxon>
        <taxon>Sar</taxon>
        <taxon>Stramenopiles</taxon>
        <taxon>Oomycota</taxon>
        <taxon>Saprolegniomycetes</taxon>
        <taxon>Saprolegniales</taxon>
        <taxon>Achlyaceae</taxon>
        <taxon>Thraustotheca</taxon>
    </lineage>
</organism>
<dbReference type="GO" id="GO:0005634">
    <property type="term" value="C:nucleus"/>
    <property type="evidence" value="ECO:0007669"/>
    <property type="project" value="TreeGrafter"/>
</dbReference>
<reference evidence="7 8" key="1">
    <citation type="journal article" date="2014" name="Genome Biol. Evol.">
        <title>The secreted proteins of Achlya hypogyna and Thraustotheca clavata identify the ancestral oomycete secretome and reveal gene acquisitions by horizontal gene transfer.</title>
        <authorList>
            <person name="Misner I."/>
            <person name="Blouin N."/>
            <person name="Leonard G."/>
            <person name="Richards T.A."/>
            <person name="Lane C.E."/>
        </authorList>
    </citation>
    <scope>NUCLEOTIDE SEQUENCE [LARGE SCALE GENOMIC DNA]</scope>
    <source>
        <strain evidence="7 8">ATCC 34112</strain>
    </source>
</reference>
<dbReference type="AlphaFoldDB" id="A0A1W0A2V3"/>
<dbReference type="STRING" id="74557.A0A1W0A2V3"/>
<keyword evidence="8" id="KW-1185">Reference proteome</keyword>
<evidence type="ECO:0000256" key="4">
    <source>
        <dbReference type="ARBA" id="ARBA00022777"/>
    </source>
</evidence>
<dbReference type="OrthoDB" id="60484at2759"/>
<dbReference type="EMBL" id="JNBS01000588">
    <property type="protein sequence ID" value="OQS04595.1"/>
    <property type="molecule type" value="Genomic_DNA"/>
</dbReference>
<dbReference type="GO" id="GO:0004674">
    <property type="term" value="F:protein serine/threonine kinase activity"/>
    <property type="evidence" value="ECO:0007669"/>
    <property type="project" value="UniProtKB-KW"/>
</dbReference>
<dbReference type="SUPFAM" id="SSF56112">
    <property type="entry name" value="Protein kinase-like (PK-like)"/>
    <property type="match status" value="2"/>
</dbReference>
<evidence type="ECO:0000256" key="1">
    <source>
        <dbReference type="ARBA" id="ARBA00022527"/>
    </source>
</evidence>
<keyword evidence="2" id="KW-0808">Transferase</keyword>
<dbReference type="PANTHER" id="PTHR24345:SF91">
    <property type="entry name" value="SERINE_THREONINE-PROTEIN KINASE PLK4"/>
    <property type="match status" value="1"/>
</dbReference>
<keyword evidence="1" id="KW-0723">Serine/threonine-protein kinase</keyword>
<feature type="domain" description="Protein kinase" evidence="6">
    <location>
        <begin position="320"/>
        <end position="589"/>
    </location>
</feature>
<feature type="domain" description="Protein kinase" evidence="6">
    <location>
        <begin position="4"/>
        <end position="273"/>
    </location>
</feature>
<comment type="caution">
    <text evidence="7">The sequence shown here is derived from an EMBL/GenBank/DDBJ whole genome shotgun (WGS) entry which is preliminary data.</text>
</comment>
<evidence type="ECO:0000313" key="7">
    <source>
        <dbReference type="EMBL" id="OQS04595.1"/>
    </source>
</evidence>
<dbReference type="Pfam" id="PF00069">
    <property type="entry name" value="Pkinase"/>
    <property type="match status" value="2"/>
</dbReference>
<proteinExistence type="predicted"/>
<dbReference type="InterPro" id="IPR008266">
    <property type="entry name" value="Tyr_kinase_AS"/>
</dbReference>
<evidence type="ECO:0000256" key="3">
    <source>
        <dbReference type="ARBA" id="ARBA00022741"/>
    </source>
</evidence>
<name>A0A1W0A2V3_9STRA</name>
<dbReference type="Proteomes" id="UP000243217">
    <property type="component" value="Unassembled WGS sequence"/>
</dbReference>
<dbReference type="InterPro" id="IPR000719">
    <property type="entry name" value="Prot_kinase_dom"/>
</dbReference>
<evidence type="ECO:0000256" key="2">
    <source>
        <dbReference type="ARBA" id="ARBA00022679"/>
    </source>
</evidence>
<dbReference type="PROSITE" id="PS00109">
    <property type="entry name" value="PROTEIN_KINASE_TYR"/>
    <property type="match status" value="1"/>
</dbReference>
<evidence type="ECO:0000313" key="8">
    <source>
        <dbReference type="Proteomes" id="UP000243217"/>
    </source>
</evidence>
<dbReference type="PROSITE" id="PS50011">
    <property type="entry name" value="PROTEIN_KINASE_DOM"/>
    <property type="match status" value="2"/>
</dbReference>
<gene>
    <name evidence="7" type="ORF">THRCLA_03191</name>
</gene>